<dbReference type="Proteomes" id="UP000054549">
    <property type="component" value="Unassembled WGS sequence"/>
</dbReference>
<dbReference type="InParanoid" id="A0A0C2SJV3"/>
<protein>
    <submittedName>
        <fullName evidence="1">Uncharacterized protein</fullName>
    </submittedName>
</protein>
<organism evidence="1 2">
    <name type="scientific">Amanita muscaria (strain Koide BX008)</name>
    <dbReference type="NCBI Taxonomy" id="946122"/>
    <lineage>
        <taxon>Eukaryota</taxon>
        <taxon>Fungi</taxon>
        <taxon>Dikarya</taxon>
        <taxon>Basidiomycota</taxon>
        <taxon>Agaricomycotina</taxon>
        <taxon>Agaricomycetes</taxon>
        <taxon>Agaricomycetidae</taxon>
        <taxon>Agaricales</taxon>
        <taxon>Pluteineae</taxon>
        <taxon>Amanitaceae</taxon>
        <taxon>Amanita</taxon>
    </lineage>
</organism>
<accession>A0A0C2SJV3</accession>
<keyword evidence="2" id="KW-1185">Reference proteome</keyword>
<proteinExistence type="predicted"/>
<dbReference type="HOGENOM" id="CLU_2978682_0_0_1"/>
<evidence type="ECO:0000313" key="1">
    <source>
        <dbReference type="EMBL" id="KIL54219.1"/>
    </source>
</evidence>
<dbReference type="EMBL" id="KN818876">
    <property type="protein sequence ID" value="KIL54219.1"/>
    <property type="molecule type" value="Genomic_DNA"/>
</dbReference>
<reference evidence="1 2" key="1">
    <citation type="submission" date="2014-04" db="EMBL/GenBank/DDBJ databases">
        <title>Evolutionary Origins and Diversification of the Mycorrhizal Mutualists.</title>
        <authorList>
            <consortium name="DOE Joint Genome Institute"/>
            <consortium name="Mycorrhizal Genomics Consortium"/>
            <person name="Kohler A."/>
            <person name="Kuo A."/>
            <person name="Nagy L.G."/>
            <person name="Floudas D."/>
            <person name="Copeland A."/>
            <person name="Barry K.W."/>
            <person name="Cichocki N."/>
            <person name="Veneault-Fourrey C."/>
            <person name="LaButti K."/>
            <person name="Lindquist E.A."/>
            <person name="Lipzen A."/>
            <person name="Lundell T."/>
            <person name="Morin E."/>
            <person name="Murat C."/>
            <person name="Riley R."/>
            <person name="Ohm R."/>
            <person name="Sun H."/>
            <person name="Tunlid A."/>
            <person name="Henrissat B."/>
            <person name="Grigoriev I.V."/>
            <person name="Hibbett D.S."/>
            <person name="Martin F."/>
        </authorList>
    </citation>
    <scope>NUCLEOTIDE SEQUENCE [LARGE SCALE GENOMIC DNA]</scope>
    <source>
        <strain evidence="1 2">Koide BX008</strain>
    </source>
</reference>
<evidence type="ECO:0000313" key="2">
    <source>
        <dbReference type="Proteomes" id="UP000054549"/>
    </source>
</evidence>
<gene>
    <name evidence="1" type="ORF">M378DRAFT_19119</name>
</gene>
<name>A0A0C2SJV3_AMAMK</name>
<dbReference type="AlphaFoldDB" id="A0A0C2SJV3"/>
<sequence>MLQGQLAEQKTFKDQHLAFWQLYQDEQVGQTRSRHIDILNSESPEVVPLTSPVNGACV</sequence>